<dbReference type="SUPFAM" id="SSF54637">
    <property type="entry name" value="Thioesterase/thiol ester dehydrase-isomerase"/>
    <property type="match status" value="1"/>
</dbReference>
<feature type="domain" description="FAS1-like dehydratase" evidence="1">
    <location>
        <begin position="33"/>
        <end position="154"/>
    </location>
</feature>
<protein>
    <submittedName>
        <fullName evidence="2">MaoC family dehydratase N-terminal domain-containing protein</fullName>
    </submittedName>
</protein>
<dbReference type="InterPro" id="IPR029069">
    <property type="entry name" value="HotDog_dom_sf"/>
</dbReference>
<accession>A0A7T2S0P0</accession>
<dbReference type="Pfam" id="PF13452">
    <property type="entry name" value="FAS1_DH_region"/>
    <property type="match status" value="1"/>
</dbReference>
<name>A0A7T2S0P0_DELAC</name>
<evidence type="ECO:0000259" key="1">
    <source>
        <dbReference type="Pfam" id="PF13452"/>
    </source>
</evidence>
<dbReference type="RefSeq" id="WP_197954374.1">
    <property type="nucleotide sequence ID" value="NZ_CP065668.1"/>
</dbReference>
<evidence type="ECO:0000313" key="2">
    <source>
        <dbReference type="EMBL" id="QPS06814.1"/>
    </source>
</evidence>
<dbReference type="InterPro" id="IPR052741">
    <property type="entry name" value="Mitochondrial_HTD2"/>
</dbReference>
<organism evidence="2 3">
    <name type="scientific">Delftia acidovorans</name>
    <name type="common">Pseudomonas acidovorans</name>
    <name type="synonym">Comamonas acidovorans</name>
    <dbReference type="NCBI Taxonomy" id="80866"/>
    <lineage>
        <taxon>Bacteria</taxon>
        <taxon>Pseudomonadati</taxon>
        <taxon>Pseudomonadota</taxon>
        <taxon>Betaproteobacteria</taxon>
        <taxon>Burkholderiales</taxon>
        <taxon>Comamonadaceae</taxon>
        <taxon>Delftia</taxon>
    </lineage>
</organism>
<proteinExistence type="predicted"/>
<dbReference type="Gene3D" id="3.10.129.10">
    <property type="entry name" value="Hotdog Thioesterase"/>
    <property type="match status" value="2"/>
</dbReference>
<dbReference type="AlphaFoldDB" id="A0A7T2S0P0"/>
<dbReference type="InterPro" id="IPR039569">
    <property type="entry name" value="FAS1-like_DH_region"/>
</dbReference>
<dbReference type="GO" id="GO:0019171">
    <property type="term" value="F:(3R)-hydroxyacyl-[acyl-carrier-protein] dehydratase activity"/>
    <property type="evidence" value="ECO:0007669"/>
    <property type="project" value="TreeGrafter"/>
</dbReference>
<dbReference type="EMBL" id="CP065668">
    <property type="protein sequence ID" value="QPS06814.1"/>
    <property type="molecule type" value="Genomic_DNA"/>
</dbReference>
<gene>
    <name evidence="2" type="ORF">I6G66_21230</name>
</gene>
<evidence type="ECO:0000313" key="3">
    <source>
        <dbReference type="Proteomes" id="UP000594778"/>
    </source>
</evidence>
<dbReference type="PANTHER" id="PTHR28152">
    <property type="entry name" value="HYDROXYACYL-THIOESTER DEHYDRATASE TYPE 2, MITOCHONDRIAL"/>
    <property type="match status" value="1"/>
</dbReference>
<dbReference type="PANTHER" id="PTHR28152:SF1">
    <property type="entry name" value="HYDROXYACYL-THIOESTER DEHYDRATASE TYPE 2, MITOCHONDRIAL"/>
    <property type="match status" value="1"/>
</dbReference>
<dbReference type="Proteomes" id="UP000594778">
    <property type="component" value="Chromosome"/>
</dbReference>
<reference evidence="2 3" key="1">
    <citation type="submission" date="2020-12" db="EMBL/GenBank/DDBJ databases">
        <title>FDA dAtabase for Regulatory Grade micrObial Sequences (FDA-ARGOS): Supporting development and validation of Infectious Disease Dx tests.</title>
        <authorList>
            <person name="Sproer C."/>
            <person name="Gronow S."/>
            <person name="Severitt S."/>
            <person name="Schroder I."/>
            <person name="Tallon L."/>
            <person name="Sadzewicz L."/>
            <person name="Zhao X."/>
            <person name="Boylan J."/>
            <person name="Ott S."/>
            <person name="Bowen H."/>
            <person name="Vavikolanu K."/>
            <person name="Mehta A."/>
            <person name="Aluvathingal J."/>
            <person name="Nadendla S."/>
            <person name="Lowell S."/>
            <person name="Myers T."/>
            <person name="Yan Y."/>
            <person name="Sichtig H."/>
        </authorList>
    </citation>
    <scope>NUCLEOTIDE SEQUENCE [LARGE SCALE GENOMIC DNA]</scope>
    <source>
        <strain evidence="2 3">FDAARGOS_909</strain>
    </source>
</reference>
<sequence length="302" mass="33204">MAAMTDKQATDTLDAVALAHLQSWQGRSETLADSITAAPVAALSATLDREDPEPADGTALPPLWHWMYFLPHARQSEIGPDGHPRRGGFLPPVPLPRRMWAGGRLRWEAGNALQVGQKVQRRSTIGSVSHKSGRSGELLFVLVEHAYSNDQGLALTEEHDIVYRAAAQPGDPAPTPQKPPLDGQQTWSRTIVPDDVLLFRYSALTFNGHRIHYDRRYVTGVEGYPGLIVHGPLIATLLLDLLRRELPQAQVLSFEFKAVRPTFDLHAFSVHGKPSADGKTVELWAQDHEGWLTMTGTASVSP</sequence>